<feature type="region of interest" description="Disordered" evidence="1">
    <location>
        <begin position="253"/>
        <end position="277"/>
    </location>
</feature>
<keyword evidence="4" id="KW-1185">Reference proteome</keyword>
<evidence type="ECO:0000313" key="4">
    <source>
        <dbReference type="Proteomes" id="UP000235786"/>
    </source>
</evidence>
<dbReference type="EMBL" id="KZ613968">
    <property type="protein sequence ID" value="PMD30216.1"/>
    <property type="molecule type" value="Genomic_DNA"/>
</dbReference>
<feature type="compositionally biased region" description="Polar residues" evidence="1">
    <location>
        <begin position="1"/>
        <end position="16"/>
    </location>
</feature>
<feature type="compositionally biased region" description="Acidic residues" evidence="1">
    <location>
        <begin position="69"/>
        <end position="94"/>
    </location>
</feature>
<reference evidence="3 4" key="1">
    <citation type="submission" date="2016-04" db="EMBL/GenBank/DDBJ databases">
        <title>A degradative enzymes factory behind the ericoid mycorrhizal symbiosis.</title>
        <authorList>
            <consortium name="DOE Joint Genome Institute"/>
            <person name="Martino E."/>
            <person name="Morin E."/>
            <person name="Grelet G."/>
            <person name="Kuo A."/>
            <person name="Kohler A."/>
            <person name="Daghino S."/>
            <person name="Barry K."/>
            <person name="Choi C."/>
            <person name="Cichocki N."/>
            <person name="Clum A."/>
            <person name="Copeland A."/>
            <person name="Hainaut M."/>
            <person name="Haridas S."/>
            <person name="Labutti K."/>
            <person name="Lindquist E."/>
            <person name="Lipzen A."/>
            <person name="Khouja H.-R."/>
            <person name="Murat C."/>
            <person name="Ohm R."/>
            <person name="Olson A."/>
            <person name="Spatafora J."/>
            <person name="Veneault-Fourrey C."/>
            <person name="Henrissat B."/>
            <person name="Grigoriev I."/>
            <person name="Martin F."/>
            <person name="Perotto S."/>
        </authorList>
    </citation>
    <scope>NUCLEOTIDE SEQUENCE [LARGE SCALE GENOMIC DNA]</scope>
    <source>
        <strain evidence="3 4">F</strain>
    </source>
</reference>
<feature type="transmembrane region" description="Helical" evidence="2">
    <location>
        <begin position="316"/>
        <end position="338"/>
    </location>
</feature>
<feature type="transmembrane region" description="Helical" evidence="2">
    <location>
        <begin position="358"/>
        <end position="379"/>
    </location>
</feature>
<feature type="region of interest" description="Disordered" evidence="1">
    <location>
        <begin position="52"/>
        <end position="192"/>
    </location>
</feature>
<protein>
    <submittedName>
        <fullName evidence="3">Uncharacterized protein</fullName>
    </submittedName>
</protein>
<name>A0A2J6QVD3_HYAVF</name>
<feature type="compositionally biased region" description="Low complexity" evidence="1">
    <location>
        <begin position="175"/>
        <end position="184"/>
    </location>
</feature>
<dbReference type="OrthoDB" id="3692311at2759"/>
<evidence type="ECO:0000313" key="3">
    <source>
        <dbReference type="EMBL" id="PMD30216.1"/>
    </source>
</evidence>
<dbReference type="AlphaFoldDB" id="A0A2J6QVD3"/>
<dbReference type="Proteomes" id="UP000235786">
    <property type="component" value="Unassembled WGS sequence"/>
</dbReference>
<feature type="compositionally biased region" description="Polar residues" evidence="1">
    <location>
        <begin position="152"/>
        <end position="163"/>
    </location>
</feature>
<organism evidence="3 4">
    <name type="scientific">Hyaloscypha variabilis (strain UAMH 11265 / GT02V1 / F)</name>
    <name type="common">Meliniomyces variabilis</name>
    <dbReference type="NCBI Taxonomy" id="1149755"/>
    <lineage>
        <taxon>Eukaryota</taxon>
        <taxon>Fungi</taxon>
        <taxon>Dikarya</taxon>
        <taxon>Ascomycota</taxon>
        <taxon>Pezizomycotina</taxon>
        <taxon>Leotiomycetes</taxon>
        <taxon>Helotiales</taxon>
        <taxon>Hyaloscyphaceae</taxon>
        <taxon>Hyaloscypha</taxon>
        <taxon>Hyaloscypha variabilis</taxon>
    </lineage>
</organism>
<keyword evidence="2" id="KW-1133">Transmembrane helix</keyword>
<feature type="transmembrane region" description="Helical" evidence="2">
    <location>
        <begin position="768"/>
        <end position="791"/>
    </location>
</feature>
<keyword evidence="2" id="KW-0472">Membrane</keyword>
<feature type="region of interest" description="Disordered" evidence="1">
    <location>
        <begin position="1"/>
        <end position="31"/>
    </location>
</feature>
<evidence type="ECO:0000256" key="1">
    <source>
        <dbReference type="SAM" id="MobiDB-lite"/>
    </source>
</evidence>
<proteinExistence type="predicted"/>
<sequence length="878" mass="93403">MATPKNTEASGKSTAEIQKGPEESLSQAAARRNAQVGLATYRTARHVQRLHSHASKIAGIFDPSFNDYGDADDDDSDMELDSDEDNDTDNDDDSIYSQHEDDQSIHDEDDSTAQAKDNDTAAHSSKLGPSSEIHGLSGTRAALPVTRVSKPSELTTNISSDPASSPKPVAVTRLTPATTKATIPAPAPAPASTRIEEVKPAAFTQPEAVPTRIIKVRKPDGTIVRVRRPIKPTPIAGEPKSASEATKFKAEAAKQVTPGIKNGQPTATSEPSKEVKPSVVVIEKEKNDDLSSHDLLKSPPSSATKLARRTSKAAQITIWTIMISVPLVFLILGILTAVVTGESENSSLGKAITQGNRVAVSLWPIVYAAIAAQVLRMYASYKVERGLRLMTLEQLISSHSLASAIKQPFLLQRLNWVSIALLCLWSLSPLAGQAFLRMSYLAPSGVVHNTTLQYLDTAVDPAGFDGAADAGAFGPNVDILYGSLILSPIASQQSSMDSWGNPKIPIISELNKTNSKGWSMVPSLPSYSSLLGVPVSGLTKNGGNTAFKIESAYFAFEECLPMTNITLEEVISTIAADPLAGSLENATSATLHMAIALPSANNNTNGTIYYASKLGSNDAYAYTSCPFSQVFVSTTIFCTGLSCSASLMLAATNSHPAGLISSASYLNMILNFVNSGAAKESDIYTPTQFYIQDPGSAGMNDFTTGPDPRVISPANFTARLAILLNSYWLAGIAPYDFTGTIKSDSNAVTPVSIQGTSTDTALVYHTSWGWLVVLLFSALLLLGGGMAGAVLDHLTVGPDIFGFASSLVHRNKYMKLEDEENRKGATGTIGGAQKARTYGHVKVMLMDVRPGQEVGRIALGRAESGVMEGRLKRGRLYK</sequence>
<feature type="transmembrane region" description="Helical" evidence="2">
    <location>
        <begin position="414"/>
        <end position="436"/>
    </location>
</feature>
<accession>A0A2J6QVD3</accession>
<evidence type="ECO:0000256" key="2">
    <source>
        <dbReference type="SAM" id="Phobius"/>
    </source>
</evidence>
<gene>
    <name evidence="3" type="ORF">L207DRAFT_641787</name>
</gene>
<keyword evidence="2" id="KW-0812">Transmembrane</keyword>